<dbReference type="InterPro" id="IPR007159">
    <property type="entry name" value="SpoVT-AbrB_dom"/>
</dbReference>
<organism evidence="4 5">
    <name type="scientific">Paracoccus aerius</name>
    <dbReference type="NCBI Taxonomy" id="1915382"/>
    <lineage>
        <taxon>Bacteria</taxon>
        <taxon>Pseudomonadati</taxon>
        <taxon>Pseudomonadota</taxon>
        <taxon>Alphaproteobacteria</taxon>
        <taxon>Rhodobacterales</taxon>
        <taxon>Paracoccaceae</taxon>
        <taxon>Paracoccus</taxon>
    </lineage>
</organism>
<feature type="domain" description="SpoVT-AbrB" evidence="3">
    <location>
        <begin position="3"/>
        <end position="48"/>
    </location>
</feature>
<gene>
    <name evidence="4" type="ORF">JL111_20480</name>
</gene>
<dbReference type="PROSITE" id="PS51740">
    <property type="entry name" value="SPOVT_ABRB"/>
    <property type="match status" value="1"/>
</dbReference>
<accession>A0ABS1SAS2</accession>
<proteinExistence type="predicted"/>
<evidence type="ECO:0000313" key="5">
    <source>
        <dbReference type="Proteomes" id="UP000644749"/>
    </source>
</evidence>
<sequence>MQLNVSKWGNSLAVRLPAHVAQEARLKEGVAVEVTATDGKIVLTAVRKKFKLAELLQGVPERTQEDAATSAEFDWGKPKGEEAW</sequence>
<evidence type="ECO:0000313" key="4">
    <source>
        <dbReference type="EMBL" id="MBL3675829.1"/>
    </source>
</evidence>
<dbReference type="InterPro" id="IPR037914">
    <property type="entry name" value="SpoVT-AbrB_sf"/>
</dbReference>
<reference evidence="4 5" key="1">
    <citation type="submission" date="2021-01" db="EMBL/GenBank/DDBJ databases">
        <title>011410 draft genome.</title>
        <authorList>
            <person name="Lang L."/>
        </authorList>
    </citation>
    <scope>NUCLEOTIDE SEQUENCE [LARGE SCALE GENOMIC DNA]</scope>
    <source>
        <strain evidence="4 5">KCTC 42845</strain>
    </source>
</reference>
<feature type="compositionally biased region" description="Basic and acidic residues" evidence="2">
    <location>
        <begin position="74"/>
        <end position="84"/>
    </location>
</feature>
<comment type="caution">
    <text evidence="4">The sequence shown here is derived from an EMBL/GenBank/DDBJ whole genome shotgun (WGS) entry which is preliminary data.</text>
</comment>
<dbReference type="InterPro" id="IPR039052">
    <property type="entry name" value="Antitox_PemI-like"/>
</dbReference>
<dbReference type="SUPFAM" id="SSF89447">
    <property type="entry name" value="AbrB/MazE/MraZ-like"/>
    <property type="match status" value="1"/>
</dbReference>
<protein>
    <submittedName>
        <fullName evidence="4">AbrB/MazE/SpoVT family DNA-binding domain-containing protein</fullName>
    </submittedName>
</protein>
<keyword evidence="5" id="KW-1185">Reference proteome</keyword>
<keyword evidence="1 4" id="KW-0238">DNA-binding</keyword>
<dbReference type="Proteomes" id="UP000644749">
    <property type="component" value="Unassembled WGS sequence"/>
</dbReference>
<dbReference type="RefSeq" id="WP_191313322.1">
    <property type="nucleotide sequence ID" value="NZ_BNCL01000058.1"/>
</dbReference>
<dbReference type="PANTHER" id="PTHR40516:SF1">
    <property type="entry name" value="ANTITOXIN CHPS-RELATED"/>
    <property type="match status" value="1"/>
</dbReference>
<dbReference type="Pfam" id="PF04014">
    <property type="entry name" value="MazE_antitoxin"/>
    <property type="match status" value="1"/>
</dbReference>
<dbReference type="PANTHER" id="PTHR40516">
    <property type="entry name" value="ANTITOXIN CHPS-RELATED"/>
    <property type="match status" value="1"/>
</dbReference>
<dbReference type="EMBL" id="JAESHT010000057">
    <property type="protein sequence ID" value="MBL3675829.1"/>
    <property type="molecule type" value="Genomic_DNA"/>
</dbReference>
<name>A0ABS1SAS2_9RHOB</name>
<dbReference type="SMART" id="SM00966">
    <property type="entry name" value="SpoVT_AbrB"/>
    <property type="match status" value="1"/>
</dbReference>
<dbReference type="GO" id="GO:0003677">
    <property type="term" value="F:DNA binding"/>
    <property type="evidence" value="ECO:0007669"/>
    <property type="project" value="UniProtKB-KW"/>
</dbReference>
<evidence type="ECO:0000259" key="3">
    <source>
        <dbReference type="PROSITE" id="PS51740"/>
    </source>
</evidence>
<evidence type="ECO:0000256" key="1">
    <source>
        <dbReference type="PROSITE-ProRule" id="PRU01076"/>
    </source>
</evidence>
<evidence type="ECO:0000256" key="2">
    <source>
        <dbReference type="SAM" id="MobiDB-lite"/>
    </source>
</evidence>
<dbReference type="Gene3D" id="2.10.260.10">
    <property type="match status" value="1"/>
</dbReference>
<feature type="region of interest" description="Disordered" evidence="2">
    <location>
        <begin position="61"/>
        <end position="84"/>
    </location>
</feature>